<feature type="domain" description="Calcineurin-like phosphoesterase" evidence="7">
    <location>
        <begin position="164"/>
        <end position="425"/>
    </location>
</feature>
<feature type="binding site" evidence="4">
    <location>
        <position position="243"/>
    </location>
    <ligand>
        <name>Zn(2+)</name>
        <dbReference type="ChEBI" id="CHEBI:29105"/>
        <label>1</label>
    </ligand>
</feature>
<evidence type="ECO:0000256" key="3">
    <source>
        <dbReference type="PIRNR" id="PIRNR000948"/>
    </source>
</evidence>
<feature type="binding site" evidence="4">
    <location>
        <position position="423"/>
    </location>
    <ligand>
        <name>Zn(2+)</name>
        <dbReference type="ChEBI" id="CHEBI:29105"/>
        <label>2</label>
    </ligand>
</feature>
<dbReference type="InterPro" id="IPR011160">
    <property type="entry name" value="Sphingomy_PDE"/>
</dbReference>
<dbReference type="SUPFAM" id="SSF56300">
    <property type="entry name" value="Metallo-dependent phosphatases"/>
    <property type="match status" value="1"/>
</dbReference>
<evidence type="ECO:0000256" key="4">
    <source>
        <dbReference type="PIRSR" id="PIRSR000948-1"/>
    </source>
</evidence>
<comment type="similarity">
    <text evidence="3">Belongs to the acid sphingomyelinase family.</text>
</comment>
<dbReference type="Gene3D" id="3.60.21.10">
    <property type="match status" value="1"/>
</dbReference>
<dbReference type="GO" id="GO:0016798">
    <property type="term" value="F:hydrolase activity, acting on glycosyl bonds"/>
    <property type="evidence" value="ECO:0007669"/>
    <property type="project" value="UniProtKB-KW"/>
</dbReference>
<dbReference type="InterPro" id="IPR004843">
    <property type="entry name" value="Calcineurin-like_PHP"/>
</dbReference>
<evidence type="ECO:0000256" key="6">
    <source>
        <dbReference type="SAM" id="SignalP"/>
    </source>
</evidence>
<feature type="disulfide bond" evidence="5">
    <location>
        <begin position="54"/>
        <end position="130"/>
    </location>
</feature>
<feature type="signal peptide" evidence="6">
    <location>
        <begin position="1"/>
        <end position="19"/>
    </location>
</feature>
<evidence type="ECO:0000259" key="7">
    <source>
        <dbReference type="Pfam" id="PF00149"/>
    </source>
</evidence>
<comment type="function">
    <text evidence="3">Converts sphingomyelin to ceramide.</text>
</comment>
<evidence type="ECO:0000313" key="8">
    <source>
        <dbReference type="EMBL" id="TWU78037.1"/>
    </source>
</evidence>
<feature type="binding site" evidence="4">
    <location>
        <position position="281"/>
    </location>
    <ligand>
        <name>Zn(2+)</name>
        <dbReference type="ChEBI" id="CHEBI:29105"/>
        <label>2</label>
    </ligand>
</feature>
<evidence type="ECO:0000313" key="9">
    <source>
        <dbReference type="Proteomes" id="UP000317257"/>
    </source>
</evidence>
<keyword evidence="6" id="KW-0732">Signal</keyword>
<feature type="chain" id="PRO_5023137179" description="Sphingomyelin phosphodiesterase" evidence="6">
    <location>
        <begin position="20"/>
        <end position="638"/>
    </location>
</feature>
<dbReference type="PIRSF" id="PIRSF000948">
    <property type="entry name" value="Sphingomy_PDE"/>
    <property type="match status" value="1"/>
</dbReference>
<comment type="cofactor">
    <cofactor evidence="4">
        <name>Zn(2+)</name>
        <dbReference type="ChEBI" id="CHEBI:29105"/>
    </cofactor>
    <text evidence="4">Binds 2 Zn(2+) ions per subunit.</text>
</comment>
<feature type="binding site" evidence="4">
    <location>
        <position position="169"/>
    </location>
    <ligand>
        <name>Zn(2+)</name>
        <dbReference type="ChEBI" id="CHEBI:29105"/>
        <label>1</label>
    </ligand>
</feature>
<dbReference type="EMBL" id="SBHS01000002">
    <property type="protein sequence ID" value="TWU78037.1"/>
    <property type="molecule type" value="Genomic_DNA"/>
</dbReference>
<dbReference type="InterPro" id="IPR041805">
    <property type="entry name" value="ASMase/PPN1_MPP"/>
</dbReference>
<sequence>MRLLPVLSTLSVCLFKIEAAGLDDNETQQQSPEASLWARETDDSLNMLSRLKNCDDCKNILSMAKELVKNDDKAIVAIARDLCMSSGKYDEQFCQGVAEVEGPPLTSIVKNLETDSAPTAQFCRSFVGLCDAPGIDHWSVEFASKKPSSPANRNSFSNKKPIQVIHYSDIHIDPLYEVGSSTKCSKPSCCRSYYEEDKPGKTKHPAGPYGDHACDTPISLEKSMYDFIKKTFPNAAFSLFTGDIIDHGIWNTSQPYNENLIKHSYETMTGGVDLVYGTPGNHEAHPSNIFEPKSVGNQTQWLYDSLSKEWSRWIENSSMEDAKAIGAYSTKYPQGNLRIISLNTNMYYRLNFAMYRKQFERDPNSQIAWLANELDAAEKAGENVYIIGHMPMGEADALPNGSNYFDQIVNRYSGTIRAMFFGHTHLDHFEISYSNYTERTHDTAVAISYICPSLTPTSGMPSFKVYDVDPDTFAIVDAKTYIADMEDSSFQTIGPSWKQYYSARETYDKTTDTRLTHPMAELSPSWWHNVTVGFEKNQTAFDAYMGRKSRGWKTGKQCADKCRETEICALRAGRSQDNCWVPHPGSHAYKRDELEHNSHNKHDECGSSFVGDIMGMLLERVDILETYQARFLVKAATT</sequence>
<feature type="disulfide bond" evidence="5">
    <location>
        <begin position="83"/>
        <end position="94"/>
    </location>
</feature>
<dbReference type="GO" id="GO:0046872">
    <property type="term" value="F:metal ion binding"/>
    <property type="evidence" value="ECO:0007669"/>
    <property type="project" value="UniProtKB-KW"/>
</dbReference>
<dbReference type="PANTHER" id="PTHR10340:SF34">
    <property type="entry name" value="SPHINGOMYELIN PHOSPHODIESTERASE"/>
    <property type="match status" value="1"/>
</dbReference>
<keyword evidence="2" id="KW-0325">Glycoprotein</keyword>
<feature type="disulfide bond" evidence="5">
    <location>
        <begin position="184"/>
        <end position="189"/>
    </location>
</feature>
<name>A0A5C6GMR7_METRR</name>
<dbReference type="GO" id="GO:0004767">
    <property type="term" value="F:sphingomyelin phosphodiesterase activity"/>
    <property type="evidence" value="ECO:0007669"/>
    <property type="project" value="UniProtKB-UniRule"/>
</dbReference>
<feature type="disulfide bond" evidence="5">
    <location>
        <begin position="190"/>
        <end position="214"/>
    </location>
</feature>
<feature type="binding site" evidence="4">
    <location>
        <position position="425"/>
    </location>
    <ligand>
        <name>Zn(2+)</name>
        <dbReference type="ChEBI" id="CHEBI:29105"/>
        <label>1</label>
    </ligand>
</feature>
<keyword evidence="4" id="KW-0479">Metal-binding</keyword>
<proteinExistence type="inferred from homology"/>
<dbReference type="AlphaFoldDB" id="A0A5C6GMR7"/>
<dbReference type="PANTHER" id="PTHR10340">
    <property type="entry name" value="SPHINGOMYELIN PHOSPHODIESTERASE"/>
    <property type="match status" value="1"/>
</dbReference>
<comment type="caution">
    <text evidence="8">The sequence shown here is derived from an EMBL/GenBank/DDBJ whole genome shotgun (WGS) entry which is preliminary data.</text>
</comment>
<keyword evidence="3" id="KW-0326">Glycosidase</keyword>
<protein>
    <recommendedName>
        <fullName evidence="3">Sphingomyelin phosphodiesterase</fullName>
    </recommendedName>
</protein>
<keyword evidence="1 3" id="KW-0378">Hydrolase</keyword>
<dbReference type="InterPro" id="IPR029052">
    <property type="entry name" value="Metallo-depent_PP-like"/>
</dbReference>
<dbReference type="Proteomes" id="UP000317257">
    <property type="component" value="Unassembled WGS sequence"/>
</dbReference>
<accession>A0A5C6GMR7</accession>
<feature type="disulfide bond" evidence="5">
    <location>
        <begin position="558"/>
        <end position="562"/>
    </location>
</feature>
<reference evidence="9" key="1">
    <citation type="submission" date="2018-12" db="EMBL/GenBank/DDBJ databases">
        <title>The complete genome of Metarhizium rileyi, a key fungal pathogen of Lepidoptera.</title>
        <authorList>
            <person name="Binneck E."/>
            <person name="Lastra C.C.L."/>
            <person name="Sosa-Gomez D.R."/>
        </authorList>
    </citation>
    <scope>NUCLEOTIDE SEQUENCE [LARGE SCALE GENOMIC DNA]</scope>
    <source>
        <strain evidence="9">Cep018-CH2</strain>
    </source>
</reference>
<evidence type="ECO:0000256" key="1">
    <source>
        <dbReference type="ARBA" id="ARBA00022801"/>
    </source>
</evidence>
<dbReference type="Gene3D" id="1.10.225.10">
    <property type="entry name" value="Saposin-like"/>
    <property type="match status" value="1"/>
</dbReference>
<dbReference type="GO" id="GO:0016020">
    <property type="term" value="C:membrane"/>
    <property type="evidence" value="ECO:0007669"/>
    <property type="project" value="GOC"/>
</dbReference>
<organism evidence="8 9">
    <name type="scientific">Metarhizium rileyi (strain RCEF 4871)</name>
    <name type="common">Nomuraea rileyi</name>
    <dbReference type="NCBI Taxonomy" id="1649241"/>
    <lineage>
        <taxon>Eukaryota</taxon>
        <taxon>Fungi</taxon>
        <taxon>Dikarya</taxon>
        <taxon>Ascomycota</taxon>
        <taxon>Pezizomycotina</taxon>
        <taxon>Sordariomycetes</taxon>
        <taxon>Hypocreomycetidae</taxon>
        <taxon>Hypocreales</taxon>
        <taxon>Clavicipitaceae</taxon>
        <taxon>Metarhizium</taxon>
    </lineage>
</organism>
<evidence type="ECO:0000256" key="5">
    <source>
        <dbReference type="PIRSR" id="PIRSR000948-2"/>
    </source>
</evidence>
<feature type="binding site" evidence="4">
    <location>
        <position position="243"/>
    </location>
    <ligand>
        <name>Zn(2+)</name>
        <dbReference type="ChEBI" id="CHEBI:29105"/>
        <label>2</label>
    </ligand>
</feature>
<dbReference type="GO" id="GO:0006685">
    <property type="term" value="P:sphingomyelin catabolic process"/>
    <property type="evidence" value="ECO:0007669"/>
    <property type="project" value="UniProtKB-UniRule"/>
</dbReference>
<evidence type="ECO:0000256" key="2">
    <source>
        <dbReference type="ARBA" id="ARBA00023180"/>
    </source>
</evidence>
<feature type="binding site" evidence="4">
    <location>
        <position position="389"/>
    </location>
    <ligand>
        <name>Zn(2+)</name>
        <dbReference type="ChEBI" id="CHEBI:29105"/>
        <label>2</label>
    </ligand>
</feature>
<gene>
    <name evidence="8" type="ORF">ED733_006659</name>
</gene>
<dbReference type="Pfam" id="PF00149">
    <property type="entry name" value="Metallophos"/>
    <property type="match status" value="1"/>
</dbReference>
<keyword evidence="4" id="KW-0862">Zinc</keyword>
<dbReference type="CDD" id="cd00842">
    <property type="entry name" value="MPP_ASMase"/>
    <property type="match status" value="1"/>
</dbReference>
<feature type="binding site" evidence="4">
    <location>
        <position position="171"/>
    </location>
    <ligand>
        <name>Zn(2+)</name>
        <dbReference type="ChEBI" id="CHEBI:29105"/>
        <label>1</label>
    </ligand>
</feature>
<keyword evidence="5" id="KW-1015">Disulfide bond</keyword>